<evidence type="ECO:0000259" key="5">
    <source>
        <dbReference type="PROSITE" id="PS50157"/>
    </source>
</evidence>
<dbReference type="Pfam" id="PF00096">
    <property type="entry name" value="zf-C2H2"/>
    <property type="match status" value="3"/>
</dbReference>
<keyword evidence="1" id="KW-0479">Metal-binding</keyword>
<evidence type="ECO:0000313" key="11">
    <source>
        <dbReference type="RefSeq" id="XP_022091074.1"/>
    </source>
</evidence>
<feature type="domain" description="C2H2-type" evidence="5">
    <location>
        <begin position="276"/>
        <end position="303"/>
    </location>
</feature>
<dbReference type="Proteomes" id="UP000694845">
    <property type="component" value="Unplaced"/>
</dbReference>
<protein>
    <submittedName>
        <fullName evidence="7 8">Zinc finger protein 271-like</fullName>
    </submittedName>
</protein>
<evidence type="ECO:0000313" key="8">
    <source>
        <dbReference type="RefSeq" id="XP_022091071.1"/>
    </source>
</evidence>
<dbReference type="InterPro" id="IPR036236">
    <property type="entry name" value="Znf_C2H2_sf"/>
</dbReference>
<feature type="compositionally biased region" description="Low complexity" evidence="4">
    <location>
        <begin position="506"/>
        <end position="515"/>
    </location>
</feature>
<reference evidence="7 8" key="1">
    <citation type="submission" date="2025-04" db="UniProtKB">
        <authorList>
            <consortium name="RefSeq"/>
        </authorList>
    </citation>
    <scope>IDENTIFICATION</scope>
</reference>
<dbReference type="GO" id="GO:0008270">
    <property type="term" value="F:zinc ion binding"/>
    <property type="evidence" value="ECO:0007669"/>
    <property type="project" value="UniProtKB-KW"/>
</dbReference>
<dbReference type="PANTHER" id="PTHR23234:SF10">
    <property type="entry name" value="RIKEN CDNA 6720489N17 GENE-RELATED"/>
    <property type="match status" value="1"/>
</dbReference>
<dbReference type="FunFam" id="3.30.160.60:FF:000882">
    <property type="entry name" value="Predicted gene, 21060"/>
    <property type="match status" value="1"/>
</dbReference>
<dbReference type="SMART" id="SM00355">
    <property type="entry name" value="ZnF_C2H2"/>
    <property type="match status" value="11"/>
</dbReference>
<dbReference type="InterPro" id="IPR013087">
    <property type="entry name" value="Znf_C2H2_type"/>
</dbReference>
<evidence type="ECO:0000256" key="1">
    <source>
        <dbReference type="ARBA" id="ARBA00022723"/>
    </source>
</evidence>
<dbReference type="OMA" id="HECPFAC"/>
<dbReference type="FunFam" id="3.30.160.60:FF:000448">
    <property type="entry name" value="RE1-silencing transcription factor A"/>
    <property type="match status" value="2"/>
</dbReference>
<feature type="domain" description="C2H2-type" evidence="5">
    <location>
        <begin position="136"/>
        <end position="163"/>
    </location>
</feature>
<feature type="domain" description="C2H2-type" evidence="5">
    <location>
        <begin position="304"/>
        <end position="331"/>
    </location>
</feature>
<evidence type="ECO:0000256" key="4">
    <source>
        <dbReference type="SAM" id="MobiDB-lite"/>
    </source>
</evidence>
<evidence type="ECO:0000313" key="7">
    <source>
        <dbReference type="RefSeq" id="XP_022091070.1"/>
    </source>
</evidence>
<dbReference type="RefSeq" id="XP_022091072.1">
    <property type="nucleotide sequence ID" value="XM_022235380.1"/>
</dbReference>
<keyword evidence="2" id="KW-0677">Repeat</keyword>
<evidence type="ECO:0000313" key="6">
    <source>
        <dbReference type="Proteomes" id="UP000694845"/>
    </source>
</evidence>
<dbReference type="Gene3D" id="3.30.160.60">
    <property type="entry name" value="Classic Zinc Finger"/>
    <property type="match status" value="8"/>
</dbReference>
<keyword evidence="3" id="KW-0862">Zinc</keyword>
<proteinExistence type="predicted"/>
<dbReference type="FunFam" id="3.30.160.60:FF:000630">
    <property type="entry name" value="Zinc finger protein 180"/>
    <property type="match status" value="1"/>
</dbReference>
<evidence type="ECO:0000256" key="2">
    <source>
        <dbReference type="ARBA" id="ARBA00022737"/>
    </source>
</evidence>
<dbReference type="RefSeq" id="XP_022091073.1">
    <property type="nucleotide sequence ID" value="XM_022235381.1"/>
</dbReference>
<evidence type="ECO:0000313" key="10">
    <source>
        <dbReference type="RefSeq" id="XP_022091073.1"/>
    </source>
</evidence>
<evidence type="ECO:0000256" key="3">
    <source>
        <dbReference type="PROSITE-ProRule" id="PRU00042"/>
    </source>
</evidence>
<dbReference type="InterPro" id="IPR050758">
    <property type="entry name" value="Znf_C2H2-type"/>
</dbReference>
<dbReference type="SUPFAM" id="SSF57667">
    <property type="entry name" value="beta-beta-alpha zinc fingers"/>
    <property type="match status" value="5"/>
</dbReference>
<gene>
    <name evidence="7 8 9 10 11 12" type="primary">LOC110979522</name>
</gene>
<keyword evidence="3" id="KW-0863">Zinc-finger</keyword>
<dbReference type="Pfam" id="PF13909">
    <property type="entry name" value="zf-H2C2_5"/>
    <property type="match status" value="1"/>
</dbReference>
<feature type="domain" description="C2H2-type" evidence="5">
    <location>
        <begin position="248"/>
        <end position="275"/>
    </location>
</feature>
<dbReference type="RefSeq" id="XP_022091075.1">
    <property type="nucleotide sequence ID" value="XM_022235383.1"/>
</dbReference>
<dbReference type="PANTHER" id="PTHR23234">
    <property type="entry name" value="ZNF44 PROTEIN"/>
    <property type="match status" value="1"/>
</dbReference>
<keyword evidence="6" id="KW-1185">Reference proteome</keyword>
<organism evidence="6 9">
    <name type="scientific">Acanthaster planci</name>
    <name type="common">Crown-of-thorns starfish</name>
    <dbReference type="NCBI Taxonomy" id="133434"/>
    <lineage>
        <taxon>Eukaryota</taxon>
        <taxon>Metazoa</taxon>
        <taxon>Echinodermata</taxon>
        <taxon>Eleutherozoa</taxon>
        <taxon>Asterozoa</taxon>
        <taxon>Asteroidea</taxon>
        <taxon>Valvatacea</taxon>
        <taxon>Valvatida</taxon>
        <taxon>Acanthasteridae</taxon>
        <taxon>Acanthaster</taxon>
    </lineage>
</organism>
<dbReference type="KEGG" id="aplc:110979522"/>
<dbReference type="RefSeq" id="XP_022091070.1">
    <property type="nucleotide sequence ID" value="XM_022235378.1"/>
</dbReference>
<evidence type="ECO:0000313" key="12">
    <source>
        <dbReference type="RefSeq" id="XP_022091075.1"/>
    </source>
</evidence>
<name>A0A8B7YER3_ACAPL</name>
<sequence>MASTVVGVTRNALSIPKARKSFKRSTPKKLIGIEGETGGTEAESGGISNEEEVMPVDCKEENNNKIGDGRLQEVGTNKDGCQPVDEGGIDITDVLDSIEENDYEGFSDDEVRKFYQKMPLQVQPHRIRKNPKTMQFECPYCSFSSLYYSAVSNHTLIHTGEKPYLCHLCNYRARQRGHILIHMRIHSGKKPFKCPQCSYSTIQRNHLRVHLQVHSQDRPFQCPGCPYRSKHLSVLQMHLRKYGHNRSFQCSQCDYATARKHNLAQHMSVHTGSKPYKCGLCPYESSQKGHLNVHIRSHTGEKPFKCHECPFACTVPKSLREHMGMHQGQRPHQCPHCSFSTMQPFALKKHVSLHIIKGETFQCGQCSYSSSVQEDFLVHCAIHTTSVTYSCPSCDFTTPFKVQYAMHLMSHTETSDILTYDILGDNKQDQDWLTKDQTETGKSPPGKAAVAEGQLSYSSADLKNGAKKKKSLIGKSDHRLKLNIGFLTSRARTTSTKREIQQDTGSESQSSSALSATPVAQEVDPLPQVQCFLDDQSRMKKSNKAFVCLYCDTKLPSQDQWVAHEMRHFNSWPEIV</sequence>
<evidence type="ECO:0000313" key="9">
    <source>
        <dbReference type="RefSeq" id="XP_022091072.1"/>
    </source>
</evidence>
<dbReference type="PROSITE" id="PS00028">
    <property type="entry name" value="ZINC_FINGER_C2H2_1"/>
    <property type="match status" value="2"/>
</dbReference>
<accession>A0A8B7YER3</accession>
<dbReference type="RefSeq" id="XP_022091074.1">
    <property type="nucleotide sequence ID" value="XM_022235382.1"/>
</dbReference>
<feature type="domain" description="C2H2-type" evidence="5">
    <location>
        <begin position="164"/>
        <end position="191"/>
    </location>
</feature>
<dbReference type="PROSITE" id="PS50157">
    <property type="entry name" value="ZINC_FINGER_C2H2_2"/>
    <property type="match status" value="6"/>
</dbReference>
<dbReference type="OrthoDB" id="10043029at2759"/>
<dbReference type="AlphaFoldDB" id="A0A8B7YER3"/>
<dbReference type="RefSeq" id="XP_022091071.1">
    <property type="nucleotide sequence ID" value="XM_022235379.1"/>
</dbReference>
<feature type="domain" description="C2H2-type" evidence="5">
    <location>
        <begin position="192"/>
        <end position="219"/>
    </location>
</feature>
<feature type="region of interest" description="Disordered" evidence="4">
    <location>
        <begin position="493"/>
        <end position="520"/>
    </location>
</feature>
<dbReference type="GeneID" id="110979522"/>